<evidence type="ECO:0000256" key="3">
    <source>
        <dbReference type="ARBA" id="ARBA00022741"/>
    </source>
</evidence>
<keyword evidence="1 8" id="KW-0723">Serine/threonine-protein kinase</keyword>
<dbReference type="Pfam" id="PF00069">
    <property type="entry name" value="Pkinase"/>
    <property type="match status" value="1"/>
</dbReference>
<keyword evidence="9" id="KW-1185">Reference proteome</keyword>
<comment type="caution">
    <text evidence="8">The sequence shown here is derived from an EMBL/GenBank/DDBJ whole genome shotgun (WGS) entry which is preliminary data.</text>
</comment>
<evidence type="ECO:0000256" key="4">
    <source>
        <dbReference type="ARBA" id="ARBA00022777"/>
    </source>
</evidence>
<organism evidence="8 9">
    <name type="scientific">Paraburkholderia atlantica</name>
    <dbReference type="NCBI Taxonomy" id="2654982"/>
    <lineage>
        <taxon>Bacteria</taxon>
        <taxon>Pseudomonadati</taxon>
        <taxon>Pseudomonadota</taxon>
        <taxon>Betaproteobacteria</taxon>
        <taxon>Burkholderiales</taxon>
        <taxon>Burkholderiaceae</taxon>
        <taxon>Paraburkholderia</taxon>
    </lineage>
</organism>
<dbReference type="Gene3D" id="1.10.510.10">
    <property type="entry name" value="Transferase(Phosphotransferase) domain 1"/>
    <property type="match status" value="1"/>
</dbReference>
<keyword evidence="6" id="KW-0812">Transmembrane</keyword>
<evidence type="ECO:0000313" key="9">
    <source>
        <dbReference type="Proteomes" id="UP000592780"/>
    </source>
</evidence>
<dbReference type="SUPFAM" id="SSF56112">
    <property type="entry name" value="Protein kinase-like (PK-like)"/>
    <property type="match status" value="1"/>
</dbReference>
<keyword evidence="6" id="KW-0472">Membrane</keyword>
<dbReference type="PROSITE" id="PS50011">
    <property type="entry name" value="PROTEIN_KINASE_DOM"/>
    <property type="match status" value="1"/>
</dbReference>
<keyword evidence="2" id="KW-0808">Transferase</keyword>
<keyword evidence="3" id="KW-0547">Nucleotide-binding</keyword>
<dbReference type="EMBL" id="JACHDD010000003">
    <property type="protein sequence ID" value="MBB5423417.1"/>
    <property type="molecule type" value="Genomic_DNA"/>
</dbReference>
<feature type="transmembrane region" description="Helical" evidence="6">
    <location>
        <begin position="187"/>
        <end position="206"/>
    </location>
</feature>
<sequence>MDRKTNILWDDGERVFWRGPSSALAGQNELFARLAAEQPAPASLDRLAHEFALKDELDSAWAVRPLRLVREDGQVSLAFEDPGGESLARLLGMPLQIGYFLEIASGISAALGKLHQRGLIHKDLKPAHILVHCADGQPRLTGFGLASRLPRERQAPEPPETIAGTLAYMAPEQTGRMNRSIDSRSDLYALGVTFYQMLTGVLPFSATDAM</sequence>
<dbReference type="InterPro" id="IPR011009">
    <property type="entry name" value="Kinase-like_dom_sf"/>
</dbReference>
<dbReference type="InterPro" id="IPR030616">
    <property type="entry name" value="Aur-like"/>
</dbReference>
<feature type="non-terminal residue" evidence="8">
    <location>
        <position position="210"/>
    </location>
</feature>
<feature type="domain" description="Protein kinase" evidence="7">
    <location>
        <begin position="1"/>
        <end position="210"/>
    </location>
</feature>
<evidence type="ECO:0000256" key="6">
    <source>
        <dbReference type="SAM" id="Phobius"/>
    </source>
</evidence>
<dbReference type="AlphaFoldDB" id="A0A7W8V548"/>
<evidence type="ECO:0000313" key="8">
    <source>
        <dbReference type="EMBL" id="MBB5423417.1"/>
    </source>
</evidence>
<evidence type="ECO:0000256" key="5">
    <source>
        <dbReference type="ARBA" id="ARBA00022840"/>
    </source>
</evidence>
<gene>
    <name evidence="8" type="ORF">HDG40_001561</name>
</gene>
<dbReference type="PANTHER" id="PTHR24350">
    <property type="entry name" value="SERINE/THREONINE-PROTEIN KINASE IAL-RELATED"/>
    <property type="match status" value="1"/>
</dbReference>
<accession>A0A7W8V548</accession>
<protein>
    <submittedName>
        <fullName evidence="8">Serine/threonine protein kinase</fullName>
    </submittedName>
</protein>
<name>A0A7W8V548_PARAM</name>
<dbReference type="InterPro" id="IPR000719">
    <property type="entry name" value="Prot_kinase_dom"/>
</dbReference>
<keyword evidence="4 8" id="KW-0418">Kinase</keyword>
<keyword evidence="5" id="KW-0067">ATP-binding</keyword>
<dbReference type="GO" id="GO:0005524">
    <property type="term" value="F:ATP binding"/>
    <property type="evidence" value="ECO:0007669"/>
    <property type="project" value="UniProtKB-KW"/>
</dbReference>
<dbReference type="GO" id="GO:0004674">
    <property type="term" value="F:protein serine/threonine kinase activity"/>
    <property type="evidence" value="ECO:0007669"/>
    <property type="project" value="UniProtKB-KW"/>
</dbReference>
<dbReference type="RefSeq" id="WP_184129118.1">
    <property type="nucleotide sequence ID" value="NZ_JACHDD010000003.1"/>
</dbReference>
<reference evidence="8 9" key="1">
    <citation type="submission" date="2020-08" db="EMBL/GenBank/DDBJ databases">
        <title>Genomic Encyclopedia of Type Strains, Phase IV (KMG-V): Genome sequencing to study the core and pangenomes of soil and plant-associated prokaryotes.</title>
        <authorList>
            <person name="Whitman W."/>
        </authorList>
    </citation>
    <scope>NUCLEOTIDE SEQUENCE [LARGE SCALE GENOMIC DNA]</scope>
    <source>
        <strain evidence="8 9">JPY158</strain>
    </source>
</reference>
<dbReference type="SMART" id="SM00220">
    <property type="entry name" value="S_TKc"/>
    <property type="match status" value="1"/>
</dbReference>
<dbReference type="Proteomes" id="UP000592780">
    <property type="component" value="Unassembled WGS sequence"/>
</dbReference>
<evidence type="ECO:0000256" key="1">
    <source>
        <dbReference type="ARBA" id="ARBA00022527"/>
    </source>
</evidence>
<keyword evidence="6" id="KW-1133">Transmembrane helix</keyword>
<proteinExistence type="predicted"/>
<evidence type="ECO:0000259" key="7">
    <source>
        <dbReference type="PROSITE" id="PS50011"/>
    </source>
</evidence>
<evidence type="ECO:0000256" key="2">
    <source>
        <dbReference type="ARBA" id="ARBA00022679"/>
    </source>
</evidence>